<dbReference type="SMART" id="SM00790">
    <property type="entry name" value="AFOR_N"/>
    <property type="match status" value="1"/>
</dbReference>
<evidence type="ECO:0000256" key="4">
    <source>
        <dbReference type="ARBA" id="ARBA00022723"/>
    </source>
</evidence>
<organism evidence="8">
    <name type="scientific">marine sediment metagenome</name>
    <dbReference type="NCBI Taxonomy" id="412755"/>
    <lineage>
        <taxon>unclassified sequences</taxon>
        <taxon>metagenomes</taxon>
        <taxon>ecological metagenomes</taxon>
    </lineage>
</organism>
<protein>
    <recommendedName>
        <fullName evidence="7">Aldehyde ferredoxin oxidoreductase N-terminal domain-containing protein</fullName>
    </recommendedName>
</protein>
<proteinExistence type="inferred from homology"/>
<dbReference type="GO" id="GO:0016625">
    <property type="term" value="F:oxidoreductase activity, acting on the aldehyde or oxo group of donors, iron-sulfur protein as acceptor"/>
    <property type="evidence" value="ECO:0007669"/>
    <property type="project" value="InterPro"/>
</dbReference>
<dbReference type="EMBL" id="BARS01000914">
    <property type="protein sequence ID" value="GAF84083.1"/>
    <property type="molecule type" value="Genomic_DNA"/>
</dbReference>
<dbReference type="InterPro" id="IPR051919">
    <property type="entry name" value="W-dependent_AOR"/>
</dbReference>
<dbReference type="PANTHER" id="PTHR30038">
    <property type="entry name" value="ALDEHYDE FERREDOXIN OXIDOREDUCTASE"/>
    <property type="match status" value="1"/>
</dbReference>
<dbReference type="SUPFAM" id="SSF48310">
    <property type="entry name" value="Aldehyde ferredoxin oxidoreductase, C-terminal domains"/>
    <property type="match status" value="1"/>
</dbReference>
<dbReference type="Pfam" id="PF01314">
    <property type="entry name" value="AFOR_C"/>
    <property type="match status" value="1"/>
</dbReference>
<keyword evidence="4" id="KW-0479">Metal-binding</keyword>
<evidence type="ECO:0000313" key="8">
    <source>
        <dbReference type="EMBL" id="GAF84083.1"/>
    </source>
</evidence>
<keyword evidence="3" id="KW-0004">4Fe-4S</keyword>
<feature type="domain" description="Aldehyde ferredoxin oxidoreductase N-terminal" evidence="7">
    <location>
        <begin position="24"/>
        <end position="243"/>
    </location>
</feature>
<evidence type="ECO:0000256" key="3">
    <source>
        <dbReference type="ARBA" id="ARBA00022485"/>
    </source>
</evidence>
<evidence type="ECO:0000259" key="7">
    <source>
        <dbReference type="SMART" id="SM00790"/>
    </source>
</evidence>
<dbReference type="PANTHER" id="PTHR30038:SF0">
    <property type="entry name" value="TUNGSTEN-CONTAINING ALDEHYDE FERREDOXIN OXIDOREDUCTASE"/>
    <property type="match status" value="1"/>
</dbReference>
<dbReference type="InterPro" id="IPR036503">
    <property type="entry name" value="Ald_Fedxn_OxRdtase_N_sf"/>
</dbReference>
<comment type="cofactor">
    <cofactor evidence="1">
        <name>[4Fe-4S] cluster</name>
        <dbReference type="ChEBI" id="CHEBI:49883"/>
    </cofactor>
</comment>
<feature type="non-terminal residue" evidence="8">
    <location>
        <position position="407"/>
    </location>
</feature>
<keyword evidence="6" id="KW-0411">Iron-sulfur</keyword>
<dbReference type="InterPro" id="IPR036021">
    <property type="entry name" value="Tungsten_al_ferr_oxy-like_C"/>
</dbReference>
<name>X0SSH1_9ZZZZ</name>
<dbReference type="GO" id="GO:0046872">
    <property type="term" value="F:metal ion binding"/>
    <property type="evidence" value="ECO:0007669"/>
    <property type="project" value="UniProtKB-KW"/>
</dbReference>
<dbReference type="GO" id="GO:0051539">
    <property type="term" value="F:4 iron, 4 sulfur cluster binding"/>
    <property type="evidence" value="ECO:0007669"/>
    <property type="project" value="UniProtKB-KW"/>
</dbReference>
<keyword evidence="5" id="KW-0408">Iron</keyword>
<dbReference type="Gene3D" id="1.10.569.10">
    <property type="entry name" value="Aldehyde Ferredoxin Oxidoreductase Protein, subunit A, domain 2"/>
    <property type="match status" value="1"/>
</dbReference>
<evidence type="ECO:0000256" key="5">
    <source>
        <dbReference type="ARBA" id="ARBA00023004"/>
    </source>
</evidence>
<dbReference type="SUPFAM" id="SSF56228">
    <property type="entry name" value="Aldehyde ferredoxin oxidoreductase, N-terminal domain"/>
    <property type="match status" value="1"/>
</dbReference>
<dbReference type="Gene3D" id="3.60.9.10">
    <property type="entry name" value="Aldehyde ferredoxin oxidoreductase, N-terminal domain"/>
    <property type="match status" value="1"/>
</dbReference>
<comment type="caution">
    <text evidence="8">The sequence shown here is derived from an EMBL/GenBank/DDBJ whole genome shotgun (WGS) entry which is preliminary data.</text>
</comment>
<dbReference type="Pfam" id="PF02730">
    <property type="entry name" value="AFOR_N"/>
    <property type="match status" value="1"/>
</dbReference>
<dbReference type="InterPro" id="IPR013984">
    <property type="entry name" value="Ald_Fedxn_OxRdtase_dom2"/>
</dbReference>
<reference evidence="8" key="1">
    <citation type="journal article" date="2014" name="Front. Microbiol.">
        <title>High frequency of phylogenetically diverse reductive dehalogenase-homologous genes in deep subseafloor sedimentary metagenomes.</title>
        <authorList>
            <person name="Kawai M."/>
            <person name="Futagami T."/>
            <person name="Toyoda A."/>
            <person name="Takaki Y."/>
            <person name="Nishi S."/>
            <person name="Hori S."/>
            <person name="Arai W."/>
            <person name="Tsubouchi T."/>
            <person name="Morono Y."/>
            <person name="Uchiyama I."/>
            <person name="Ito T."/>
            <person name="Fujiyama A."/>
            <person name="Inagaki F."/>
            <person name="Takami H."/>
        </authorList>
    </citation>
    <scope>NUCLEOTIDE SEQUENCE</scope>
    <source>
        <strain evidence="8">Expedition CK06-06</strain>
    </source>
</reference>
<evidence type="ECO:0000256" key="1">
    <source>
        <dbReference type="ARBA" id="ARBA00001966"/>
    </source>
</evidence>
<evidence type="ECO:0000256" key="6">
    <source>
        <dbReference type="ARBA" id="ARBA00023014"/>
    </source>
</evidence>
<dbReference type="AlphaFoldDB" id="X0SSH1"/>
<dbReference type="GO" id="GO:0009055">
    <property type="term" value="F:electron transfer activity"/>
    <property type="evidence" value="ECO:0007669"/>
    <property type="project" value="InterPro"/>
</dbReference>
<accession>X0SSH1</accession>
<evidence type="ECO:0000256" key="2">
    <source>
        <dbReference type="ARBA" id="ARBA00011032"/>
    </source>
</evidence>
<dbReference type="InterPro" id="IPR001203">
    <property type="entry name" value="OxRdtase_Ald_Fedxn_C"/>
</dbReference>
<gene>
    <name evidence="8" type="ORF">S01H1_01988</name>
</gene>
<comment type="similarity">
    <text evidence="2">Belongs to the AOR/FOR family.</text>
</comment>
<dbReference type="InterPro" id="IPR013983">
    <property type="entry name" value="Ald_Fedxn_OxRdtase_N"/>
</dbReference>
<sequence>MSAPTGYRVIAEMPYEPKAAERGYTGETLYVNVGTGAMEARPVTDRMKEIFIGGRGFGLWRLWNAVEETTKWDDPDNEIVISSGPVGGTTAYPGSGKSIVVSLSPLTDNVVDSNAGGYFGPYLKFAGWDAIELQGKSDENVVVFVDGTKGIVLLLACPETDINTHVLAERLMRTFADSEAPRDVAAISTVTTGTGAENARWGCLNLSFFDLKREAVRVKQAGRGGTGTVFRDKRIAAVVVKSPAVNAQLNRPADIARLQRAGARINKEILELDASQCDMRRVGTAHLVEIMDEYDLLPTHNFKFGSHPDSGQISSTVWRARFGQNMPDGCWLGCTMSCSHAVDDFELRTGPYRGQKVLVDGPEYETAAGCSNLGVYDPNFVLETNFYCDTYGIDTISFTTGLAFVME</sequence>